<accession>A0A7T8KHG7</accession>
<organism evidence="2 3">
    <name type="scientific">Caligus rogercresseyi</name>
    <name type="common">Sea louse</name>
    <dbReference type="NCBI Taxonomy" id="217165"/>
    <lineage>
        <taxon>Eukaryota</taxon>
        <taxon>Metazoa</taxon>
        <taxon>Ecdysozoa</taxon>
        <taxon>Arthropoda</taxon>
        <taxon>Crustacea</taxon>
        <taxon>Multicrustacea</taxon>
        <taxon>Hexanauplia</taxon>
        <taxon>Copepoda</taxon>
        <taxon>Siphonostomatoida</taxon>
        <taxon>Caligidae</taxon>
        <taxon>Caligus</taxon>
    </lineage>
</organism>
<feature type="region of interest" description="Disordered" evidence="1">
    <location>
        <begin position="61"/>
        <end position="90"/>
    </location>
</feature>
<protein>
    <submittedName>
        <fullName evidence="2">Uncharacterized protein</fullName>
    </submittedName>
</protein>
<keyword evidence="3" id="KW-1185">Reference proteome</keyword>
<proteinExistence type="predicted"/>
<dbReference type="EMBL" id="CP045890">
    <property type="protein sequence ID" value="QQP55930.1"/>
    <property type="molecule type" value="Genomic_DNA"/>
</dbReference>
<reference evidence="3" key="1">
    <citation type="submission" date="2021-01" db="EMBL/GenBank/DDBJ databases">
        <title>Caligus Genome Assembly.</title>
        <authorList>
            <person name="Gallardo-Escarate C."/>
        </authorList>
    </citation>
    <scope>NUCLEOTIDE SEQUENCE [LARGE SCALE GENOMIC DNA]</scope>
</reference>
<feature type="compositionally biased region" description="Acidic residues" evidence="1">
    <location>
        <begin position="62"/>
        <end position="77"/>
    </location>
</feature>
<sequence>TIEILDLLEDYPPNNPTDIVIFLPLETNDLSDEDDEVEEIGGVVDVNSVAKKILCQTAELQSYEDDEDEESDDDDEPFNSTGTIKEERKT</sequence>
<evidence type="ECO:0000313" key="3">
    <source>
        <dbReference type="Proteomes" id="UP000595437"/>
    </source>
</evidence>
<dbReference type="Proteomes" id="UP000595437">
    <property type="component" value="Chromosome 1"/>
</dbReference>
<dbReference type="AlphaFoldDB" id="A0A7T8KHG7"/>
<name>A0A7T8KHG7_CALRO</name>
<evidence type="ECO:0000256" key="1">
    <source>
        <dbReference type="SAM" id="MobiDB-lite"/>
    </source>
</evidence>
<feature type="non-terminal residue" evidence="2">
    <location>
        <position position="1"/>
    </location>
</feature>
<gene>
    <name evidence="2" type="ORF">FKW44_000426</name>
</gene>
<evidence type="ECO:0000313" key="2">
    <source>
        <dbReference type="EMBL" id="QQP55930.1"/>
    </source>
</evidence>